<dbReference type="RefSeq" id="WP_350396156.1">
    <property type="nucleotide sequence ID" value="NZ_JBELQE010000091.1"/>
</dbReference>
<keyword evidence="2" id="KW-1185">Reference proteome</keyword>
<reference evidence="1 2" key="1">
    <citation type="submission" date="2024-06" db="EMBL/GenBank/DDBJ databases">
        <authorList>
            <person name="Campbell A.G."/>
        </authorList>
    </citation>
    <scope>NUCLEOTIDE SEQUENCE [LARGE SCALE GENOMIC DNA]</scope>
    <source>
        <strain evidence="1 2">EM12</strain>
    </source>
</reference>
<sequence length="79" mass="8918">MQSEAERVRLAERALEVFLRESSPFRRRPMMPPIADVGEGDIVDLVTDLLLFADTVGFDPSNVVRKAESHLLAETGHRR</sequence>
<evidence type="ECO:0000313" key="2">
    <source>
        <dbReference type="Proteomes" id="UP001480955"/>
    </source>
</evidence>
<evidence type="ECO:0008006" key="3">
    <source>
        <dbReference type="Google" id="ProtNLM"/>
    </source>
</evidence>
<evidence type="ECO:0000313" key="1">
    <source>
        <dbReference type="EMBL" id="MER2251807.1"/>
    </source>
</evidence>
<organism evidence="1 2">
    <name type="scientific">Methylorubrum podarium</name>
    <dbReference type="NCBI Taxonomy" id="200476"/>
    <lineage>
        <taxon>Bacteria</taxon>
        <taxon>Pseudomonadati</taxon>
        <taxon>Pseudomonadota</taxon>
        <taxon>Alphaproteobacteria</taxon>
        <taxon>Hyphomicrobiales</taxon>
        <taxon>Methylobacteriaceae</taxon>
        <taxon>Methylorubrum</taxon>
    </lineage>
</organism>
<dbReference type="EMBL" id="JBELQE010000091">
    <property type="protein sequence ID" value="MER2251807.1"/>
    <property type="molecule type" value="Genomic_DNA"/>
</dbReference>
<accession>A0ABV1QQX0</accession>
<protein>
    <recommendedName>
        <fullName evidence="3">NTP pyrophosphohydrolase MazG putative catalytic core domain-containing protein</fullName>
    </recommendedName>
</protein>
<name>A0ABV1QQX0_9HYPH</name>
<gene>
    <name evidence="1" type="ORF">ABS772_17960</name>
</gene>
<proteinExistence type="predicted"/>
<comment type="caution">
    <text evidence="1">The sequence shown here is derived from an EMBL/GenBank/DDBJ whole genome shotgun (WGS) entry which is preliminary data.</text>
</comment>
<dbReference type="Proteomes" id="UP001480955">
    <property type="component" value="Unassembled WGS sequence"/>
</dbReference>